<accession>A0A433QL83</accession>
<proteinExistence type="predicted"/>
<name>A0A433QL83_9FUNG</name>
<protein>
    <submittedName>
        <fullName evidence="1">Uncharacterized protein</fullName>
    </submittedName>
</protein>
<evidence type="ECO:0000313" key="1">
    <source>
        <dbReference type="EMBL" id="RUS30553.1"/>
    </source>
</evidence>
<dbReference type="AlphaFoldDB" id="A0A433QL83"/>
<sequence>MSTPIPENLKEDYFCCYDKTIGDQSYNRHSTGARQVYSRRNTAVQLAAPAADHPLSSQHRLKETVMNSDRQYFRSMAKVTCVDQQIPWMFKWVYEAVHKQVHGAVHGIGMERLEEPLIRRENTEAVAKAGRSAYKTKPRQNYNQALHRRHYHPSGLRSSRLTNSITLWNTRVLVASISPL</sequence>
<keyword evidence="2" id="KW-1185">Reference proteome</keyword>
<evidence type="ECO:0000313" key="2">
    <source>
        <dbReference type="Proteomes" id="UP000274822"/>
    </source>
</evidence>
<dbReference type="EMBL" id="RBNJ01003761">
    <property type="protein sequence ID" value="RUS30553.1"/>
    <property type="molecule type" value="Genomic_DNA"/>
</dbReference>
<gene>
    <name evidence="1" type="ORF">BC938DRAFT_479256</name>
</gene>
<dbReference type="Proteomes" id="UP000274822">
    <property type="component" value="Unassembled WGS sequence"/>
</dbReference>
<reference evidence="1 2" key="1">
    <citation type="journal article" date="2018" name="New Phytol.">
        <title>Phylogenomics of Endogonaceae and evolution of mycorrhizas within Mucoromycota.</title>
        <authorList>
            <person name="Chang Y."/>
            <person name="Desiro A."/>
            <person name="Na H."/>
            <person name="Sandor L."/>
            <person name="Lipzen A."/>
            <person name="Clum A."/>
            <person name="Barry K."/>
            <person name="Grigoriev I.V."/>
            <person name="Martin F.M."/>
            <person name="Stajich J.E."/>
            <person name="Smith M.E."/>
            <person name="Bonito G."/>
            <person name="Spatafora J.W."/>
        </authorList>
    </citation>
    <scope>NUCLEOTIDE SEQUENCE [LARGE SCALE GENOMIC DNA]</scope>
    <source>
        <strain evidence="1 2">AD002</strain>
    </source>
</reference>
<comment type="caution">
    <text evidence="1">The sequence shown here is derived from an EMBL/GenBank/DDBJ whole genome shotgun (WGS) entry which is preliminary data.</text>
</comment>
<organism evidence="1 2">
    <name type="scientific">Jimgerdemannia flammicorona</name>
    <dbReference type="NCBI Taxonomy" id="994334"/>
    <lineage>
        <taxon>Eukaryota</taxon>
        <taxon>Fungi</taxon>
        <taxon>Fungi incertae sedis</taxon>
        <taxon>Mucoromycota</taxon>
        <taxon>Mucoromycotina</taxon>
        <taxon>Endogonomycetes</taxon>
        <taxon>Endogonales</taxon>
        <taxon>Endogonaceae</taxon>
        <taxon>Jimgerdemannia</taxon>
    </lineage>
</organism>